<gene>
    <name evidence="3" type="primary">Cdc23</name>
    <name evidence="3" type="ORF">GTO93_0007902</name>
</gene>
<accession>A0ABS2Y025</accession>
<dbReference type="PANTHER" id="PTHR12558:SF10">
    <property type="entry name" value="CELL DIVISION CYCLE PROTEIN 23 HOMOLOG"/>
    <property type="match status" value="1"/>
</dbReference>
<keyword evidence="2" id="KW-1133">Transmembrane helix</keyword>
<feature type="non-terminal residue" evidence="3">
    <location>
        <position position="311"/>
    </location>
</feature>
<dbReference type="SUPFAM" id="SSF48452">
    <property type="entry name" value="TPR-like"/>
    <property type="match status" value="1"/>
</dbReference>
<dbReference type="EMBL" id="JAAWVQ010090433">
    <property type="protein sequence ID" value="MBN3279531.1"/>
    <property type="molecule type" value="Genomic_DNA"/>
</dbReference>
<protein>
    <submittedName>
        <fullName evidence="3">CDC23 protein</fullName>
    </submittedName>
</protein>
<feature type="transmembrane region" description="Helical" evidence="2">
    <location>
        <begin position="135"/>
        <end position="157"/>
    </location>
</feature>
<evidence type="ECO:0000256" key="1">
    <source>
        <dbReference type="ARBA" id="ARBA00022803"/>
    </source>
</evidence>
<dbReference type="Proteomes" id="UP001166093">
    <property type="component" value="Unassembled WGS sequence"/>
</dbReference>
<keyword evidence="4" id="KW-1185">Reference proteome</keyword>
<evidence type="ECO:0000313" key="4">
    <source>
        <dbReference type="Proteomes" id="UP001166093"/>
    </source>
</evidence>
<keyword evidence="2" id="KW-0472">Membrane</keyword>
<reference evidence="3" key="1">
    <citation type="journal article" date="2021" name="Cell">
        <title>Tracing the genetic footprints of vertebrate landing in non-teleost ray-finned fishes.</title>
        <authorList>
            <person name="Bi X."/>
            <person name="Wang K."/>
            <person name="Yang L."/>
            <person name="Pan H."/>
            <person name="Jiang H."/>
            <person name="Wei Q."/>
            <person name="Fang M."/>
            <person name="Yu H."/>
            <person name="Zhu C."/>
            <person name="Cai Y."/>
            <person name="He Y."/>
            <person name="Gan X."/>
            <person name="Zeng H."/>
            <person name="Yu D."/>
            <person name="Zhu Y."/>
            <person name="Jiang H."/>
            <person name="Qiu Q."/>
            <person name="Yang H."/>
            <person name="Zhang Y.E."/>
            <person name="Wang W."/>
            <person name="Zhu M."/>
            <person name="He S."/>
            <person name="Zhang G."/>
        </authorList>
    </citation>
    <scope>NUCLEOTIDE SEQUENCE</scope>
    <source>
        <strain evidence="3">Pddl_001</strain>
    </source>
</reference>
<comment type="caution">
    <text evidence="3">The sequence shown here is derived from an EMBL/GenBank/DDBJ whole genome shotgun (WGS) entry which is preliminary data.</text>
</comment>
<evidence type="ECO:0000313" key="3">
    <source>
        <dbReference type="EMBL" id="MBN3279531.1"/>
    </source>
</evidence>
<evidence type="ECO:0000256" key="2">
    <source>
        <dbReference type="SAM" id="Phobius"/>
    </source>
</evidence>
<sequence>MAALSSEFGDLVEIKKQLTVIIALCRDRGLMHIVKWASELAFAFDPRPMKELPPPPPFIEVRVQWHVVYQLINNSAIGIADNSFSNVIYAVCEFAGFFRNVSDVVAGPLEKGQVKNIPKLTVTYISNRNINCFRFSVTCIVFQNVLLHIMFFLLVLFQLKSMSFPDTWIKDFFLAHICTEMQMIEEALQKYQSLINIGFSKSTYIISQIAVAFHNIRDIDKALSMFNELREQDPYRIKNMDTFSNLLYVRTEWRVQSGDLLCDWHAIEVNKRDYRAWYGLGQTFEIRKMPFYCLYYYRRAHQVRLSTFHKT</sequence>
<dbReference type="PANTHER" id="PTHR12558">
    <property type="entry name" value="CELL DIVISION CYCLE 16,23,27"/>
    <property type="match status" value="1"/>
</dbReference>
<name>A0ABS2Y025_POLSP</name>
<dbReference type="Gene3D" id="1.25.40.10">
    <property type="entry name" value="Tetratricopeptide repeat domain"/>
    <property type="match status" value="2"/>
</dbReference>
<keyword evidence="2" id="KW-0812">Transmembrane</keyword>
<proteinExistence type="predicted"/>
<dbReference type="InterPro" id="IPR011990">
    <property type="entry name" value="TPR-like_helical_dom_sf"/>
</dbReference>
<feature type="non-terminal residue" evidence="3">
    <location>
        <position position="1"/>
    </location>
</feature>
<keyword evidence="1" id="KW-0802">TPR repeat</keyword>
<organism evidence="3 4">
    <name type="scientific">Polyodon spathula</name>
    <name type="common">North American paddlefish</name>
    <name type="synonym">Squalus spathula</name>
    <dbReference type="NCBI Taxonomy" id="7913"/>
    <lineage>
        <taxon>Eukaryota</taxon>
        <taxon>Metazoa</taxon>
        <taxon>Chordata</taxon>
        <taxon>Craniata</taxon>
        <taxon>Vertebrata</taxon>
        <taxon>Euteleostomi</taxon>
        <taxon>Actinopterygii</taxon>
        <taxon>Chondrostei</taxon>
        <taxon>Acipenseriformes</taxon>
        <taxon>Polyodontidae</taxon>
        <taxon>Polyodon</taxon>
    </lineage>
</organism>